<dbReference type="InterPro" id="IPR020097">
    <property type="entry name" value="PsdUridine_synth_TruA_a/b_dom"/>
</dbReference>
<dbReference type="SUPFAM" id="SSF55120">
    <property type="entry name" value="Pseudouridine synthase"/>
    <property type="match status" value="1"/>
</dbReference>
<comment type="similarity">
    <text evidence="3">Belongs to the tRNA pseudouridine synthase TruA family.</text>
</comment>
<proteinExistence type="inferred from homology"/>
<keyword evidence="4" id="KW-0507">mRNA processing</keyword>
<dbReference type="Proteomes" id="UP000694557">
    <property type="component" value="Unassembled WGS sequence"/>
</dbReference>
<feature type="active site" description="Nucleophile" evidence="18">
    <location>
        <position position="140"/>
    </location>
</feature>
<dbReference type="EC" id="5.4.99.12" evidence="12"/>
<evidence type="ECO:0000256" key="7">
    <source>
        <dbReference type="ARBA" id="ARBA00023242"/>
    </source>
</evidence>
<evidence type="ECO:0000256" key="13">
    <source>
        <dbReference type="ARBA" id="ARBA00068582"/>
    </source>
</evidence>
<dbReference type="AlphaFoldDB" id="A0A8C7LLH7"/>
<evidence type="ECO:0000313" key="23">
    <source>
        <dbReference type="Proteomes" id="UP000694557"/>
    </source>
</evidence>
<dbReference type="Pfam" id="PF01416">
    <property type="entry name" value="PseudoU_synth_1"/>
    <property type="match status" value="1"/>
</dbReference>
<dbReference type="Ensembl" id="ENSOKIT00005126016.1">
    <property type="protein sequence ID" value="ENSOKIP00005117885.1"/>
    <property type="gene ID" value="ENSOKIG00005050944.1"/>
</dbReference>
<organism evidence="22 23">
    <name type="scientific">Oncorhynchus kisutch</name>
    <name type="common">Coho salmon</name>
    <name type="synonym">Salmo kisutch</name>
    <dbReference type="NCBI Taxonomy" id="8019"/>
    <lineage>
        <taxon>Eukaryota</taxon>
        <taxon>Metazoa</taxon>
        <taxon>Chordata</taxon>
        <taxon>Craniata</taxon>
        <taxon>Vertebrata</taxon>
        <taxon>Euteleostomi</taxon>
        <taxon>Actinopterygii</taxon>
        <taxon>Neopterygii</taxon>
        <taxon>Teleostei</taxon>
        <taxon>Protacanthopterygii</taxon>
        <taxon>Salmoniformes</taxon>
        <taxon>Salmonidae</taxon>
        <taxon>Salmoninae</taxon>
        <taxon>Oncorhynchus</taxon>
    </lineage>
</organism>
<dbReference type="InterPro" id="IPR020103">
    <property type="entry name" value="PsdUridine_synth_cat_dom_sf"/>
</dbReference>
<evidence type="ECO:0000256" key="8">
    <source>
        <dbReference type="ARBA" id="ARBA00036943"/>
    </source>
</evidence>
<evidence type="ECO:0000313" key="22">
    <source>
        <dbReference type="Ensembl" id="ENSOKIP00005117885.1"/>
    </source>
</evidence>
<evidence type="ECO:0000256" key="5">
    <source>
        <dbReference type="ARBA" id="ARBA00022694"/>
    </source>
</evidence>
<accession>A0A8C7LLH7</accession>
<name>A0A8C7LLH7_ONCKI</name>
<evidence type="ECO:0000256" key="14">
    <source>
        <dbReference type="ARBA" id="ARBA00075153"/>
    </source>
</evidence>
<dbReference type="GO" id="GO:0160147">
    <property type="term" value="F:tRNA pseudouridine(38-40) synthase activity"/>
    <property type="evidence" value="ECO:0007669"/>
    <property type="project" value="UniProtKB-EC"/>
</dbReference>
<dbReference type="Gene3D" id="3.30.70.580">
    <property type="entry name" value="Pseudouridine synthase I, catalytic domain, N-terminal subdomain"/>
    <property type="match status" value="1"/>
</dbReference>
<evidence type="ECO:0000256" key="19">
    <source>
        <dbReference type="PIRSR" id="PIRSR641708-2"/>
    </source>
</evidence>
<protein>
    <recommendedName>
        <fullName evidence="13">Pseudouridylate synthase 1 homolog</fullName>
        <ecNumber evidence="12">5.4.99.12</ecNumber>
    </recommendedName>
    <alternativeName>
        <fullName evidence="14">tRNA pseudouridine synthase 1</fullName>
    </alternativeName>
    <alternativeName>
        <fullName evidence="17">tRNA pseudouridine(38-40) synthase</fullName>
    </alternativeName>
    <alternativeName>
        <fullName evidence="15">tRNA pseudouridylate synthase I</fullName>
    </alternativeName>
    <alternativeName>
        <fullName evidence="16">tRNA-uridine isomerase I</fullName>
    </alternativeName>
</protein>
<feature type="compositionally biased region" description="Basic and acidic residues" evidence="20">
    <location>
        <begin position="45"/>
        <end position="74"/>
    </location>
</feature>
<evidence type="ECO:0000259" key="21">
    <source>
        <dbReference type="Pfam" id="PF01416"/>
    </source>
</evidence>
<sequence length="441" mass="49666">MQKIRALIASPRVLSIKSNGWLYKCAGIRWIMSEESGNVQNKPVKRVEEGNGESGEHIRKKLKSDVEQTGDERKHPKRKVVLLLAYSGKGYYGMQRNAGSSQFKTIEDELVTALIKSGCIPDNHGDDMKKMSFQRCARTDKGVSAAGQVVSLKLWMIEDIKEKLNSNLPPQIRVLGLKRVTGGFNSKNSCDARTYSYMLPTVAFAPKDYSTENSIAFRLEPETLQRVNCLFGSYKGTHNFHNFTSQKAARDPSARRYITEMTCGEPFVRGGAEFAEITVRGQSFMMHQIRKMIGLVIAVVKGYSGDEVLKRSWGEEKVDVPKAPGLGLVLEKVHFDRYNKRFGGDGLHECLEWTEEEQAILAFKEEHIYPSIVETECQEGSMASWMATLPIHDFKATAKGAQDKDRGQVGESNRIIFASSIVWFFFFKSNKMFNISSLIIN</sequence>
<dbReference type="FunFam" id="3.30.70.660:FF:000002">
    <property type="entry name" value="tRNA pseudouridine synthase"/>
    <property type="match status" value="1"/>
</dbReference>
<reference evidence="22" key="2">
    <citation type="submission" date="2025-09" db="UniProtKB">
        <authorList>
            <consortium name="Ensembl"/>
        </authorList>
    </citation>
    <scope>IDENTIFICATION</scope>
</reference>
<evidence type="ECO:0000256" key="2">
    <source>
        <dbReference type="ARBA" id="ARBA00004123"/>
    </source>
</evidence>
<gene>
    <name evidence="22" type="primary">PUS1</name>
</gene>
<evidence type="ECO:0000256" key="3">
    <source>
        <dbReference type="ARBA" id="ARBA00009375"/>
    </source>
</evidence>
<dbReference type="GO" id="GO:1990481">
    <property type="term" value="P:mRNA pseudouridine synthesis"/>
    <property type="evidence" value="ECO:0007669"/>
    <property type="project" value="TreeGrafter"/>
</dbReference>
<dbReference type="NCBIfam" id="TIGR00071">
    <property type="entry name" value="hisT_truA"/>
    <property type="match status" value="1"/>
</dbReference>
<feature type="region of interest" description="Disordered" evidence="20">
    <location>
        <begin position="39"/>
        <end position="74"/>
    </location>
</feature>
<evidence type="ECO:0000256" key="4">
    <source>
        <dbReference type="ARBA" id="ARBA00022664"/>
    </source>
</evidence>
<reference evidence="22" key="1">
    <citation type="submission" date="2025-08" db="UniProtKB">
        <authorList>
            <consortium name="Ensembl"/>
        </authorList>
    </citation>
    <scope>IDENTIFICATION</scope>
</reference>
<evidence type="ECO:0000256" key="17">
    <source>
        <dbReference type="ARBA" id="ARBA00081344"/>
    </source>
</evidence>
<comment type="function">
    <text evidence="10">Pseudouridylate synthase that catalyzes pseudouridylation of tRNAs and mRNAs. Acts on positions 27/28 in the anticodon stem and also positions 34 and 36 in the anticodon of an intron containing tRNA. Also catalyzes pseudouridylation of mRNAs: mediates pseudouridylation of mRNAs with the consensus sequence 5'-UGUAG-3'. Acts as a regulator of pre-mRNA splicing by mediating pseudouridylation of pre-mRNAs at locations associated with alternatively spliced regions. Pseudouridylation of pre-mRNAs near splice sites directly regulates mRNA splicing and mRNA 3'-end processing. Involved in regulation of nuclear receptor activity through pseudouridylation of SRA1 mRNA.</text>
</comment>
<dbReference type="CDD" id="cd02568">
    <property type="entry name" value="PseudoU_synth_PUS1_PUS2"/>
    <property type="match status" value="1"/>
</dbReference>
<evidence type="ECO:0000256" key="18">
    <source>
        <dbReference type="PIRSR" id="PIRSR641708-1"/>
    </source>
</evidence>
<dbReference type="GO" id="GO:0003723">
    <property type="term" value="F:RNA binding"/>
    <property type="evidence" value="ECO:0007669"/>
    <property type="project" value="InterPro"/>
</dbReference>
<evidence type="ECO:0000256" key="15">
    <source>
        <dbReference type="ARBA" id="ARBA00079087"/>
    </source>
</evidence>
<evidence type="ECO:0000256" key="12">
    <source>
        <dbReference type="ARBA" id="ARBA00066509"/>
    </source>
</evidence>
<dbReference type="GO" id="GO:0006397">
    <property type="term" value="P:mRNA processing"/>
    <property type="evidence" value="ECO:0007669"/>
    <property type="project" value="UniProtKB-KW"/>
</dbReference>
<evidence type="ECO:0000256" key="16">
    <source>
        <dbReference type="ARBA" id="ARBA00080849"/>
    </source>
</evidence>
<dbReference type="GO" id="GO:0031119">
    <property type="term" value="P:tRNA pseudouridine synthesis"/>
    <property type="evidence" value="ECO:0007669"/>
    <property type="project" value="InterPro"/>
</dbReference>
<comment type="catalytic activity">
    <reaction evidence="9">
        <text>uridine(38/39/40) in tRNA = pseudouridine(38/39/40) in tRNA</text>
        <dbReference type="Rhea" id="RHEA:22376"/>
        <dbReference type="Rhea" id="RHEA-COMP:10085"/>
        <dbReference type="Rhea" id="RHEA-COMP:10087"/>
        <dbReference type="ChEBI" id="CHEBI:65314"/>
        <dbReference type="ChEBI" id="CHEBI:65315"/>
        <dbReference type="EC" id="5.4.99.12"/>
    </reaction>
</comment>
<dbReference type="InterPro" id="IPR020095">
    <property type="entry name" value="PsdUridine_synth_TruA_C"/>
</dbReference>
<evidence type="ECO:0000256" key="9">
    <source>
        <dbReference type="ARBA" id="ARBA00052184"/>
    </source>
</evidence>
<evidence type="ECO:0000256" key="6">
    <source>
        <dbReference type="ARBA" id="ARBA00023235"/>
    </source>
</evidence>
<dbReference type="GeneTree" id="ENSGT00950000183160"/>
<comment type="subunit">
    <text evidence="11">Monomer. Forms a complex with RARG and the SRA1 RNA in the nucleus.</text>
</comment>
<dbReference type="InterPro" id="IPR001406">
    <property type="entry name" value="PsdUridine_synth_TruA"/>
</dbReference>
<keyword evidence="23" id="KW-1185">Reference proteome</keyword>
<dbReference type="InterPro" id="IPR020094">
    <property type="entry name" value="TruA/RsuA/RluB/E/F_N"/>
</dbReference>
<dbReference type="GO" id="GO:0005634">
    <property type="term" value="C:nucleus"/>
    <property type="evidence" value="ECO:0007669"/>
    <property type="project" value="UniProtKB-SubCell"/>
</dbReference>
<dbReference type="PANTHER" id="PTHR11142">
    <property type="entry name" value="PSEUDOURIDYLATE SYNTHASE"/>
    <property type="match status" value="1"/>
</dbReference>
<comment type="catalytic activity">
    <reaction evidence="8">
        <text>a uridine in tRNA = a pseudouridine in tRNA</text>
        <dbReference type="Rhea" id="RHEA:54572"/>
        <dbReference type="Rhea" id="RHEA-COMP:13339"/>
        <dbReference type="Rhea" id="RHEA-COMP:13934"/>
        <dbReference type="ChEBI" id="CHEBI:65314"/>
        <dbReference type="ChEBI" id="CHEBI:65315"/>
    </reaction>
</comment>
<dbReference type="Gene3D" id="3.30.70.660">
    <property type="entry name" value="Pseudouridine synthase I, catalytic domain, C-terminal subdomain"/>
    <property type="match status" value="1"/>
</dbReference>
<keyword evidence="5" id="KW-0819">tRNA processing</keyword>
<dbReference type="PANTHER" id="PTHR11142:SF4">
    <property type="entry name" value="PSEUDOURIDYLATE SYNTHASE 1 HOMOLOG"/>
    <property type="match status" value="1"/>
</dbReference>
<dbReference type="InterPro" id="IPR041708">
    <property type="entry name" value="PUS1/PUS2-like"/>
</dbReference>
<comment type="subcellular location">
    <subcellularLocation>
        <location evidence="2">Nucleus</location>
    </subcellularLocation>
</comment>
<feature type="binding site" evidence="19">
    <location>
        <position position="195"/>
    </location>
    <ligand>
        <name>substrate</name>
    </ligand>
</feature>
<dbReference type="FunFam" id="3.30.70.580:FF:000002">
    <property type="entry name" value="tRNA pseudouridine synthase"/>
    <property type="match status" value="1"/>
</dbReference>
<evidence type="ECO:0000256" key="10">
    <source>
        <dbReference type="ARBA" id="ARBA00053709"/>
    </source>
</evidence>
<keyword evidence="6" id="KW-0413">Isomerase</keyword>
<comment type="catalytic activity">
    <reaction evidence="1">
        <text>a uridine in mRNA = a pseudouridine in mRNA</text>
        <dbReference type="Rhea" id="RHEA:56644"/>
        <dbReference type="Rhea" id="RHEA-COMP:14658"/>
        <dbReference type="Rhea" id="RHEA-COMP:14659"/>
        <dbReference type="ChEBI" id="CHEBI:65314"/>
        <dbReference type="ChEBI" id="CHEBI:65315"/>
    </reaction>
</comment>
<evidence type="ECO:0000256" key="1">
    <source>
        <dbReference type="ARBA" id="ARBA00001166"/>
    </source>
</evidence>
<feature type="domain" description="Pseudouridine synthase I TruA alpha/beta" evidence="21">
    <location>
        <begin position="233"/>
        <end position="336"/>
    </location>
</feature>
<keyword evidence="7" id="KW-0539">Nucleus</keyword>
<evidence type="ECO:0000256" key="11">
    <source>
        <dbReference type="ARBA" id="ARBA00064589"/>
    </source>
</evidence>
<evidence type="ECO:0000256" key="20">
    <source>
        <dbReference type="SAM" id="MobiDB-lite"/>
    </source>
</evidence>